<evidence type="ECO:0000313" key="8">
    <source>
        <dbReference type="Proteomes" id="UP000194040"/>
    </source>
</evidence>
<evidence type="ECO:0000256" key="4">
    <source>
        <dbReference type="ARBA" id="ARBA00035640"/>
    </source>
</evidence>
<comment type="caution">
    <text evidence="7">The sequence shown here is derived from an EMBL/GenBank/DDBJ whole genome shotgun (WGS) entry which is preliminary data.</text>
</comment>
<comment type="similarity">
    <text evidence="4">Belongs to the SctE/SipB/YopB family.</text>
</comment>
<evidence type="ECO:0000256" key="1">
    <source>
        <dbReference type="ARBA" id="ARBA00004301"/>
    </source>
</evidence>
<name>A0ABX3XIM0_9GAMM</name>
<keyword evidence="2" id="KW-1043">Host membrane</keyword>
<accession>A0ABX3XIM0</accession>
<keyword evidence="8" id="KW-1185">Reference proteome</keyword>
<proteinExistence type="inferred from homology"/>
<dbReference type="InterPro" id="IPR006972">
    <property type="entry name" value="BipB-like_C"/>
</dbReference>
<dbReference type="Pfam" id="PF04888">
    <property type="entry name" value="SseC"/>
    <property type="match status" value="1"/>
</dbReference>
<keyword evidence="2" id="KW-0472">Membrane</keyword>
<evidence type="ECO:0000256" key="2">
    <source>
        <dbReference type="ARBA" id="ARBA00022870"/>
    </source>
</evidence>
<protein>
    <submittedName>
        <fullName evidence="7">Secretion system effector C like family protein</fullName>
    </submittedName>
</protein>
<organism evidence="7 8">
    <name type="scientific">Lonsdalea iberica</name>
    <dbReference type="NCBI Taxonomy" id="1082703"/>
    <lineage>
        <taxon>Bacteria</taxon>
        <taxon>Pseudomonadati</taxon>
        <taxon>Pseudomonadota</taxon>
        <taxon>Gammaproteobacteria</taxon>
        <taxon>Enterobacterales</taxon>
        <taxon>Pectobacteriaceae</taxon>
        <taxon>Lonsdalea</taxon>
    </lineage>
</organism>
<dbReference type="Proteomes" id="UP000194040">
    <property type="component" value="Unassembled WGS sequence"/>
</dbReference>
<evidence type="ECO:0000313" key="7">
    <source>
        <dbReference type="EMBL" id="OSN10945.1"/>
    </source>
</evidence>
<feature type="domain" description="Translocator protein BipB-like C-terminal" evidence="6">
    <location>
        <begin position="2"/>
        <end position="391"/>
    </location>
</feature>
<sequence length="394" mass="42566">MLSMMMVQLVMNVSGNNASALCQQLERATEVQAALRNQQVEKYQEQINKAIEQADQARKAGILNAVFDWVIGGVEVVYGALTIMRGSLSGDALAIADGTAYLSAGLFGMVKASAETAMVLGANKNDCQQVIQVAGTLQTSCEFVAFGLDFVQVCRGINASRAVTKAAEEVLESGIGQRFVDAVATKAAEEVEVLAKEIGQEVSQALGKNFGLAMEREMVAVGDMAIEAAAHEIEAEANMVRMMGKSFTRAGVAEMVGSVLKTVGEDFIKKGEKVVAEKLREAVLKQLRNTFMKQILFDIGCDALRTTQKIGSSVNHIFSGVIAYKTAELQKMIDQLITQQNFIDFMVSWTEERKKTQQKRLDEAYQNGANAMKCASDIIDSYGTVLANIAGARA</sequence>
<keyword evidence="3" id="KW-0843">Virulence</keyword>
<evidence type="ECO:0000256" key="5">
    <source>
        <dbReference type="SAM" id="Coils"/>
    </source>
</evidence>
<evidence type="ECO:0000259" key="6">
    <source>
        <dbReference type="Pfam" id="PF04888"/>
    </source>
</evidence>
<comment type="subcellular location">
    <subcellularLocation>
        <location evidence="1">Host membrane</location>
        <topology evidence="1">Multi-pass membrane protein</topology>
    </subcellularLocation>
</comment>
<keyword evidence="5" id="KW-0175">Coiled coil</keyword>
<dbReference type="EMBL" id="LUTQ01000012">
    <property type="protein sequence ID" value="OSN10945.1"/>
    <property type="molecule type" value="Genomic_DNA"/>
</dbReference>
<gene>
    <name evidence="7" type="ORF">AU512_05850</name>
</gene>
<evidence type="ECO:0000256" key="3">
    <source>
        <dbReference type="ARBA" id="ARBA00023026"/>
    </source>
</evidence>
<feature type="coiled-coil region" evidence="5">
    <location>
        <begin position="33"/>
        <end position="60"/>
    </location>
</feature>
<reference evidence="7 8" key="1">
    <citation type="submission" date="2016-02" db="EMBL/GenBank/DDBJ databases">
        <title>Species-wide whole genome sequencing reveals diversity, host range in Lonsdalea quercina.</title>
        <authorList>
            <person name="Li Y."/>
        </authorList>
    </citation>
    <scope>NUCLEOTIDE SEQUENCE [LARGE SCALE GENOMIC DNA]</scope>
    <source>
        <strain evidence="7 8">LMG 26265</strain>
    </source>
</reference>